<dbReference type="Pfam" id="PF03480">
    <property type="entry name" value="DctP"/>
    <property type="match status" value="1"/>
</dbReference>
<dbReference type="EMBL" id="CP025583">
    <property type="protein sequence ID" value="AUM75116.1"/>
    <property type="molecule type" value="Genomic_DNA"/>
</dbReference>
<accession>A0A2K9MJB0</accession>
<evidence type="ECO:0000256" key="3">
    <source>
        <dbReference type="ARBA" id="ARBA00022764"/>
    </source>
</evidence>
<sequence length="334" mass="35859">MNILHVMAVAGSSMLFSVAAEAQSIVWDMPNEYPATSLQGETDTFFSTRLSELSGGDIAITHHFGGALGFRSRDQLDAVGDGAVPLANTFIPPLGGLDPLFLLMSLPFLTSDPDDAKRLFDVAAPHYDDLLATYNQRLLYSSPWASSGLWSREKIDSIEALQGLKMRSYDANSTKVFRNNGASPVQLSWADIVPQLSAGGIDGVLTSIEAGLSASFNEYTPNFNALNYDSTINMVTINLDVWNGMTDEQRALVQQAADETEAHAWSNIDAEVAKAYAQGQEAGMTIITTPDPAFRAALAEGAQPVIDAWVEAAGDVGAQILKEYQETTKVAGTN</sequence>
<keyword evidence="3" id="KW-0574">Periplasm</keyword>
<keyword evidence="2 4" id="KW-0732">Signal</keyword>
<dbReference type="GO" id="GO:0042597">
    <property type="term" value="C:periplasmic space"/>
    <property type="evidence" value="ECO:0007669"/>
    <property type="project" value="UniProtKB-SubCell"/>
</dbReference>
<dbReference type="AlphaFoldDB" id="A0A2K9MJB0"/>
<organism evidence="5 6">
    <name type="scientific">Paracoccus jeotgali</name>
    <dbReference type="NCBI Taxonomy" id="2065379"/>
    <lineage>
        <taxon>Bacteria</taxon>
        <taxon>Pseudomonadati</taxon>
        <taxon>Pseudomonadota</taxon>
        <taxon>Alphaproteobacteria</taxon>
        <taxon>Rhodobacterales</taxon>
        <taxon>Paracoccaceae</taxon>
        <taxon>Paracoccus</taxon>
    </lineage>
</organism>
<dbReference type="PANTHER" id="PTHR33376">
    <property type="match status" value="1"/>
</dbReference>
<proteinExistence type="predicted"/>
<evidence type="ECO:0000313" key="5">
    <source>
        <dbReference type="EMBL" id="AUM75116.1"/>
    </source>
</evidence>
<evidence type="ECO:0000256" key="2">
    <source>
        <dbReference type="ARBA" id="ARBA00022729"/>
    </source>
</evidence>
<evidence type="ECO:0000256" key="4">
    <source>
        <dbReference type="SAM" id="SignalP"/>
    </source>
</evidence>
<name>A0A2K9MJB0_9RHOB</name>
<gene>
    <name evidence="5" type="ORF">CYR75_13190</name>
</gene>
<reference evidence="6" key="1">
    <citation type="submission" date="2017-12" db="EMBL/GenBank/DDBJ databases">
        <title>Genomic analysis of Paracoccus sp. CBA4604.</title>
        <authorList>
            <person name="Roh S.W."/>
            <person name="Kim J.Y."/>
            <person name="Kim J.S."/>
        </authorList>
    </citation>
    <scope>NUCLEOTIDE SEQUENCE [LARGE SCALE GENOMIC DNA]</scope>
    <source>
        <strain evidence="6">CBA4604</strain>
    </source>
</reference>
<dbReference type="OrthoDB" id="9783941at2"/>
<dbReference type="Proteomes" id="UP000234882">
    <property type="component" value="Chromosome"/>
</dbReference>
<evidence type="ECO:0000313" key="6">
    <source>
        <dbReference type="Proteomes" id="UP000234882"/>
    </source>
</evidence>
<comment type="subcellular location">
    <subcellularLocation>
        <location evidence="1">Periplasm</location>
    </subcellularLocation>
</comment>
<dbReference type="NCBIfam" id="NF037995">
    <property type="entry name" value="TRAP_S1"/>
    <property type="match status" value="1"/>
</dbReference>
<dbReference type="PANTHER" id="PTHR33376:SF4">
    <property type="entry name" value="SIALIC ACID-BINDING PERIPLASMIC PROTEIN SIAP"/>
    <property type="match status" value="1"/>
</dbReference>
<dbReference type="RefSeq" id="WP_101500461.1">
    <property type="nucleotide sequence ID" value="NZ_CP025583.1"/>
</dbReference>
<dbReference type="InterPro" id="IPR038404">
    <property type="entry name" value="TRAP_DctP_sf"/>
</dbReference>
<dbReference type="KEGG" id="paru:CYR75_13190"/>
<dbReference type="GO" id="GO:0055085">
    <property type="term" value="P:transmembrane transport"/>
    <property type="evidence" value="ECO:0007669"/>
    <property type="project" value="InterPro"/>
</dbReference>
<dbReference type="CDD" id="cd13602">
    <property type="entry name" value="PBP2_TRAP_BpDctp6_7"/>
    <property type="match status" value="1"/>
</dbReference>
<dbReference type="Gene3D" id="3.40.190.170">
    <property type="entry name" value="Bacterial extracellular solute-binding protein, family 7"/>
    <property type="match status" value="1"/>
</dbReference>
<evidence type="ECO:0000256" key="1">
    <source>
        <dbReference type="ARBA" id="ARBA00004418"/>
    </source>
</evidence>
<feature type="chain" id="PRO_5014836996" evidence="4">
    <location>
        <begin position="23"/>
        <end position="334"/>
    </location>
</feature>
<dbReference type="InterPro" id="IPR018389">
    <property type="entry name" value="DctP_fam"/>
</dbReference>
<protein>
    <submittedName>
        <fullName evidence="5">TRAP transporter substrate-binding protein DctP</fullName>
    </submittedName>
</protein>
<keyword evidence="6" id="KW-1185">Reference proteome</keyword>
<feature type="signal peptide" evidence="4">
    <location>
        <begin position="1"/>
        <end position="22"/>
    </location>
</feature>